<evidence type="ECO:0000313" key="2">
    <source>
        <dbReference type="EMBL" id="KAK1366844.1"/>
    </source>
</evidence>
<keyword evidence="3" id="KW-1185">Reference proteome</keyword>
<reference evidence="2" key="2">
    <citation type="submission" date="2023-05" db="EMBL/GenBank/DDBJ databases">
        <authorList>
            <person name="Schelkunov M.I."/>
        </authorList>
    </citation>
    <scope>NUCLEOTIDE SEQUENCE</scope>
    <source>
        <strain evidence="2">Hsosn_3</strain>
        <tissue evidence="2">Leaf</tissue>
    </source>
</reference>
<keyword evidence="1" id="KW-0472">Membrane</keyword>
<comment type="caution">
    <text evidence="2">The sequence shown here is derived from an EMBL/GenBank/DDBJ whole genome shotgun (WGS) entry which is preliminary data.</text>
</comment>
<dbReference type="AlphaFoldDB" id="A0AAD8MBL5"/>
<sequence>MPTPPATTSDHRHHATGDNQKPNLILHSLLIKPIIFLFVLSLFLFLGLAALALLFLLLAGSSVHLFNRRRTTAASNSITPSEIEENLPGFRSDPRSDPVKECASGRVLLRMMSIRCGGLWVFDLKIWAFFNLVSELRDGASLDYLIYEAS</sequence>
<keyword evidence="1" id="KW-0812">Transmembrane</keyword>
<gene>
    <name evidence="2" type="ORF">POM88_042405</name>
</gene>
<proteinExistence type="predicted"/>
<keyword evidence="1" id="KW-1133">Transmembrane helix</keyword>
<dbReference type="EMBL" id="JAUIZM010000009">
    <property type="protein sequence ID" value="KAK1366844.1"/>
    <property type="molecule type" value="Genomic_DNA"/>
</dbReference>
<reference evidence="2" key="1">
    <citation type="submission" date="2023-02" db="EMBL/GenBank/DDBJ databases">
        <title>Genome of toxic invasive species Heracleum sosnowskyi carries increased number of genes despite the absence of recent whole-genome duplications.</title>
        <authorList>
            <person name="Schelkunov M."/>
            <person name="Shtratnikova V."/>
            <person name="Makarenko M."/>
            <person name="Klepikova A."/>
            <person name="Omelchenko D."/>
            <person name="Novikova G."/>
            <person name="Obukhova E."/>
            <person name="Bogdanov V."/>
            <person name="Penin A."/>
            <person name="Logacheva M."/>
        </authorList>
    </citation>
    <scope>NUCLEOTIDE SEQUENCE</scope>
    <source>
        <strain evidence="2">Hsosn_3</strain>
        <tissue evidence="2">Leaf</tissue>
    </source>
</reference>
<accession>A0AAD8MBL5</accession>
<dbReference type="Proteomes" id="UP001237642">
    <property type="component" value="Unassembled WGS sequence"/>
</dbReference>
<evidence type="ECO:0000256" key="1">
    <source>
        <dbReference type="SAM" id="Phobius"/>
    </source>
</evidence>
<organism evidence="2 3">
    <name type="scientific">Heracleum sosnowskyi</name>
    <dbReference type="NCBI Taxonomy" id="360622"/>
    <lineage>
        <taxon>Eukaryota</taxon>
        <taxon>Viridiplantae</taxon>
        <taxon>Streptophyta</taxon>
        <taxon>Embryophyta</taxon>
        <taxon>Tracheophyta</taxon>
        <taxon>Spermatophyta</taxon>
        <taxon>Magnoliopsida</taxon>
        <taxon>eudicotyledons</taxon>
        <taxon>Gunneridae</taxon>
        <taxon>Pentapetalae</taxon>
        <taxon>asterids</taxon>
        <taxon>campanulids</taxon>
        <taxon>Apiales</taxon>
        <taxon>Apiaceae</taxon>
        <taxon>Apioideae</taxon>
        <taxon>apioid superclade</taxon>
        <taxon>Tordylieae</taxon>
        <taxon>Tordyliinae</taxon>
        <taxon>Heracleum</taxon>
    </lineage>
</organism>
<evidence type="ECO:0000313" key="3">
    <source>
        <dbReference type="Proteomes" id="UP001237642"/>
    </source>
</evidence>
<feature type="transmembrane region" description="Helical" evidence="1">
    <location>
        <begin position="34"/>
        <end position="60"/>
    </location>
</feature>
<name>A0AAD8MBL5_9APIA</name>
<protein>
    <submittedName>
        <fullName evidence="2">RING-type domain-containing protein</fullName>
    </submittedName>
</protein>